<dbReference type="InterPro" id="IPR002182">
    <property type="entry name" value="NB-ARC"/>
</dbReference>
<evidence type="ECO:0000313" key="2">
    <source>
        <dbReference type="EMBL" id="ACQ90231.1"/>
    </source>
</evidence>
<protein>
    <submittedName>
        <fullName evidence="2">Resistance protein</fullName>
    </submittedName>
</protein>
<dbReference type="InterPro" id="IPR044974">
    <property type="entry name" value="Disease_R_plants"/>
</dbReference>
<dbReference type="PANTHER" id="PTHR11017">
    <property type="entry name" value="LEUCINE-RICH REPEAT-CONTAINING PROTEIN"/>
    <property type="match status" value="1"/>
</dbReference>
<gene>
    <name evidence="2" type="primary">TuRsO</name>
</gene>
<dbReference type="AlphaFoldDB" id="K9J971"/>
<dbReference type="Gene3D" id="3.40.50.300">
    <property type="entry name" value="P-loop containing nucleotide triphosphate hydrolases"/>
    <property type="match status" value="1"/>
</dbReference>
<name>K9J971_BRARC</name>
<proteinExistence type="evidence at transcript level"/>
<dbReference type="SUPFAM" id="SSF52540">
    <property type="entry name" value="P-loop containing nucleoside triphosphate hydrolases"/>
    <property type="match status" value="1"/>
</dbReference>
<dbReference type="GO" id="GO:0006952">
    <property type="term" value="P:defense response"/>
    <property type="evidence" value="ECO:0007669"/>
    <property type="project" value="InterPro"/>
</dbReference>
<feature type="domain" description="NB-ARC" evidence="1">
    <location>
        <begin position="19"/>
        <end position="130"/>
    </location>
</feature>
<evidence type="ECO:0000259" key="1">
    <source>
        <dbReference type="Pfam" id="PF00931"/>
    </source>
</evidence>
<organism evidence="2">
    <name type="scientific">Brassica rapa subsp. chinensis</name>
    <name type="common">Pak-choi</name>
    <name type="synonym">Brassica chinensis</name>
    <dbReference type="NCBI Taxonomy" id="93385"/>
    <lineage>
        <taxon>Eukaryota</taxon>
        <taxon>Viridiplantae</taxon>
        <taxon>Streptophyta</taxon>
        <taxon>Embryophyta</taxon>
        <taxon>Tracheophyta</taxon>
        <taxon>Spermatophyta</taxon>
        <taxon>Magnoliopsida</taxon>
        <taxon>eudicotyledons</taxon>
        <taxon>Gunneridae</taxon>
        <taxon>Pentapetalae</taxon>
        <taxon>rosids</taxon>
        <taxon>malvids</taxon>
        <taxon>Brassicales</taxon>
        <taxon>Brassicaceae</taxon>
        <taxon>Brassiceae</taxon>
        <taxon>Brassica</taxon>
    </lineage>
</organism>
<accession>K9J971</accession>
<sequence length="194" mass="21731">MDGFDGCCFLSNVQDELKLQTIDQLQQKLLRKLLDDEKLEVGASVGTHKVLKDRLRNKKLFIVLDNVTDEKQISLLLGEAGKELYRQGTRIIITTRDKKLLDKVVDGTYVVPRLNGREALELFCSKAFSTNPDNMAEYMDLSNKFVDYSIGLPLALSGIAVFCGLKIVMRLQFPKIYEAGSLNVTISLALMPDA</sequence>
<dbReference type="GO" id="GO:0043531">
    <property type="term" value="F:ADP binding"/>
    <property type="evidence" value="ECO:0007669"/>
    <property type="project" value="InterPro"/>
</dbReference>
<dbReference type="EMBL" id="FJ600376">
    <property type="protein sequence ID" value="ACQ90231.1"/>
    <property type="molecule type" value="mRNA"/>
</dbReference>
<reference evidence="2" key="1">
    <citation type="submission" date="2008-12" db="EMBL/GenBank/DDBJ databases">
        <authorList>
            <person name="Ma J.-F."/>
            <person name="Hou X.-L."/>
            <person name="Liu X.-M."/>
            <person name="Sun F.-F."/>
            <person name="Xiao D."/>
            <person name="Qi L."/>
        </authorList>
    </citation>
    <scope>NUCLEOTIDE SEQUENCE</scope>
</reference>
<dbReference type="PANTHER" id="PTHR11017:SF502">
    <property type="entry name" value="ADP-RIBOSYL CYCLASE_CYCLIC ADP-RIBOSE HYDROLASE"/>
    <property type="match status" value="1"/>
</dbReference>
<dbReference type="Pfam" id="PF00931">
    <property type="entry name" value="NB-ARC"/>
    <property type="match status" value="1"/>
</dbReference>
<dbReference type="InterPro" id="IPR027417">
    <property type="entry name" value="P-loop_NTPase"/>
</dbReference>